<name>A0A8M8VB56_SESIN</name>
<sequence>MILLMILLICGIKGGAGRHIQALIPTLVLQMIHEWVGARNGQRRRAGNIAMKRTSFYTVCDDSSDDFANLRHKRRSRKAYSGSDSDVSASDDSRVGRGKKGLRRRAGNIAMNRTSFYTVCDDSSDDFANLRHKRRSRKAYSGSDSDVSALDDSQVGRGKKRSEKKICDYSSDDFANLRHKIRSRKAYSGSDSDASASDDSRGKCACGHQEELYYCCSFKLSVIIEAKKDASFPTILISFLVIAVCDDSSDYFANLWFKRRSRKAYSGSDSDVNASDDSRLGRGKKRSEKKSRKHRHEED</sequence>
<dbReference type="KEGG" id="sind:110012930"/>
<evidence type="ECO:0000313" key="3">
    <source>
        <dbReference type="Proteomes" id="UP000504604"/>
    </source>
</evidence>
<feature type="region of interest" description="Disordered" evidence="1">
    <location>
        <begin position="73"/>
        <end position="104"/>
    </location>
</feature>
<evidence type="ECO:0000313" key="4">
    <source>
        <dbReference type="RefSeq" id="XP_020553725.1"/>
    </source>
</evidence>
<keyword evidence="2" id="KW-0732">Signal</keyword>
<feature type="region of interest" description="Disordered" evidence="1">
    <location>
        <begin position="133"/>
        <end position="163"/>
    </location>
</feature>
<evidence type="ECO:0000256" key="2">
    <source>
        <dbReference type="SAM" id="SignalP"/>
    </source>
</evidence>
<feature type="compositionally biased region" description="Basic residues" evidence="1">
    <location>
        <begin position="281"/>
        <end position="299"/>
    </location>
</feature>
<accession>A0A8M8VB56</accession>
<feature type="compositionally biased region" description="Low complexity" evidence="1">
    <location>
        <begin position="81"/>
        <end position="90"/>
    </location>
</feature>
<reference evidence="4" key="1">
    <citation type="submission" date="2025-08" db="UniProtKB">
        <authorList>
            <consortium name="RefSeq"/>
        </authorList>
    </citation>
    <scope>IDENTIFICATION</scope>
</reference>
<dbReference type="AlphaFoldDB" id="A0A8M8VB56"/>
<feature type="region of interest" description="Disordered" evidence="1">
    <location>
        <begin position="263"/>
        <end position="299"/>
    </location>
</feature>
<evidence type="ECO:0000256" key="1">
    <source>
        <dbReference type="SAM" id="MobiDB-lite"/>
    </source>
</evidence>
<protein>
    <submittedName>
        <fullName evidence="4">Uncharacterized protein LOC110012930</fullName>
    </submittedName>
</protein>
<gene>
    <name evidence="4" type="primary">LOC110012930</name>
</gene>
<feature type="chain" id="PRO_5035468133" evidence="2">
    <location>
        <begin position="18"/>
        <end position="299"/>
    </location>
</feature>
<dbReference type="GeneID" id="110012930"/>
<dbReference type="RefSeq" id="XP_020553725.1">
    <property type="nucleotide sequence ID" value="XM_020698066.1"/>
</dbReference>
<proteinExistence type="predicted"/>
<feature type="signal peptide" evidence="2">
    <location>
        <begin position="1"/>
        <end position="17"/>
    </location>
</feature>
<keyword evidence="3" id="KW-1185">Reference proteome</keyword>
<organism evidence="3 4">
    <name type="scientific">Sesamum indicum</name>
    <name type="common">Oriental sesame</name>
    <name type="synonym">Sesamum orientale</name>
    <dbReference type="NCBI Taxonomy" id="4182"/>
    <lineage>
        <taxon>Eukaryota</taxon>
        <taxon>Viridiplantae</taxon>
        <taxon>Streptophyta</taxon>
        <taxon>Embryophyta</taxon>
        <taxon>Tracheophyta</taxon>
        <taxon>Spermatophyta</taxon>
        <taxon>Magnoliopsida</taxon>
        <taxon>eudicotyledons</taxon>
        <taxon>Gunneridae</taxon>
        <taxon>Pentapetalae</taxon>
        <taxon>asterids</taxon>
        <taxon>lamiids</taxon>
        <taxon>Lamiales</taxon>
        <taxon>Pedaliaceae</taxon>
        <taxon>Sesamum</taxon>
    </lineage>
</organism>
<dbReference type="Proteomes" id="UP000504604">
    <property type="component" value="Linkage group LG11"/>
</dbReference>